<gene>
    <name evidence="2" type="ORF">ERS021757_01259</name>
</gene>
<dbReference type="InterPro" id="IPR003425">
    <property type="entry name" value="CCB3/YggT"/>
</dbReference>
<dbReference type="RefSeq" id="WP_050261674.1">
    <property type="nucleotide sequence ID" value="NZ_CMJT01000010.1"/>
</dbReference>
<dbReference type="AlphaFoldDB" id="A0A0T8U9M7"/>
<feature type="transmembrane region" description="Helical" evidence="1">
    <location>
        <begin position="54"/>
        <end position="75"/>
    </location>
</feature>
<keyword evidence="1" id="KW-1133">Transmembrane helix</keyword>
<keyword evidence="1" id="KW-0812">Transmembrane</keyword>
<feature type="transmembrane region" description="Helical" evidence="1">
    <location>
        <begin position="7"/>
        <end position="28"/>
    </location>
</feature>
<dbReference type="Proteomes" id="UP000041827">
    <property type="component" value="Unassembled WGS sequence"/>
</dbReference>
<sequence length="88" mass="9916">MIFLIRMIYNAVDIYSLILVAFAVMSWFPGAYESSLGRWIVALVKPVLTPLQRLPLQIAGLDLSVWVAIVLVRFLGENLVRLLAMIGR</sequence>
<proteinExistence type="predicted"/>
<dbReference type="GO" id="GO:0016020">
    <property type="term" value="C:membrane"/>
    <property type="evidence" value="ECO:0007669"/>
    <property type="project" value="InterPro"/>
</dbReference>
<evidence type="ECO:0000313" key="3">
    <source>
        <dbReference type="Proteomes" id="UP000041827"/>
    </source>
</evidence>
<evidence type="ECO:0000256" key="1">
    <source>
        <dbReference type="SAM" id="Phobius"/>
    </source>
</evidence>
<accession>A0A0T8U9M7</accession>
<dbReference type="EMBL" id="CMJT01000010">
    <property type="protein sequence ID" value="CKB00077.1"/>
    <property type="molecule type" value="Genomic_DNA"/>
</dbReference>
<organism evidence="2 3">
    <name type="scientific">Streptococcus pseudopneumoniae</name>
    <dbReference type="NCBI Taxonomy" id="257758"/>
    <lineage>
        <taxon>Bacteria</taxon>
        <taxon>Bacillati</taxon>
        <taxon>Bacillota</taxon>
        <taxon>Bacilli</taxon>
        <taxon>Lactobacillales</taxon>
        <taxon>Streptococcaceae</taxon>
        <taxon>Streptococcus</taxon>
    </lineage>
</organism>
<keyword evidence="1" id="KW-0472">Membrane</keyword>
<evidence type="ECO:0000313" key="2">
    <source>
        <dbReference type="EMBL" id="CKB00077.1"/>
    </source>
</evidence>
<dbReference type="Pfam" id="PF02325">
    <property type="entry name" value="CCB3_YggT"/>
    <property type="match status" value="1"/>
</dbReference>
<name>A0A0T8U9M7_9STRE</name>
<protein>
    <submittedName>
        <fullName evidence="2">Integral membrane protein</fullName>
    </submittedName>
</protein>
<reference evidence="3" key="1">
    <citation type="submission" date="2015-03" db="EMBL/GenBank/DDBJ databases">
        <authorList>
            <consortium name="Pathogen Informatics"/>
        </authorList>
    </citation>
    <scope>NUCLEOTIDE SEQUENCE [LARGE SCALE GENOMIC DNA]</scope>
    <source>
        <strain evidence="3">SMRU2248</strain>
    </source>
</reference>